<accession>A0ABD0Y3Y5</accession>
<evidence type="ECO:0000259" key="6">
    <source>
        <dbReference type="PROSITE" id="PS50206"/>
    </source>
</evidence>
<dbReference type="SMART" id="SM00164">
    <property type="entry name" value="TBC"/>
    <property type="match status" value="1"/>
</dbReference>
<dbReference type="InterPro" id="IPR001763">
    <property type="entry name" value="Rhodanese-like_dom"/>
</dbReference>
<dbReference type="InterPro" id="IPR000195">
    <property type="entry name" value="Rab-GAP-TBC_dom"/>
</dbReference>
<keyword evidence="4" id="KW-0333">Golgi apparatus</keyword>
<evidence type="ECO:0000256" key="2">
    <source>
        <dbReference type="ARBA" id="ARBA00014207"/>
    </source>
</evidence>
<dbReference type="Gene3D" id="3.40.250.10">
    <property type="entry name" value="Rhodanese-like domain"/>
    <property type="match status" value="1"/>
</dbReference>
<dbReference type="PANTHER" id="PTHR13297">
    <property type="entry name" value="TBC1 DOMAIN FAMILY MEMBER 23-RELATED"/>
    <property type="match status" value="1"/>
</dbReference>
<reference evidence="7 8" key="1">
    <citation type="submission" date="2024-07" db="EMBL/GenBank/DDBJ databases">
        <title>Chromosome-level genome assembly of the water stick insect Ranatra chinensis (Heteroptera: Nepidae).</title>
        <authorList>
            <person name="Liu X."/>
        </authorList>
    </citation>
    <scope>NUCLEOTIDE SEQUENCE [LARGE SCALE GENOMIC DNA]</scope>
    <source>
        <strain evidence="7">Cailab_2021Rc</strain>
        <tissue evidence="7">Muscle</tissue>
    </source>
</reference>
<proteinExistence type="predicted"/>
<dbReference type="GO" id="GO:0005794">
    <property type="term" value="C:Golgi apparatus"/>
    <property type="evidence" value="ECO:0007669"/>
    <property type="project" value="UniProtKB-SubCell"/>
</dbReference>
<dbReference type="SUPFAM" id="SSF52821">
    <property type="entry name" value="Rhodanese/Cell cycle control phosphatase"/>
    <property type="match status" value="1"/>
</dbReference>
<keyword evidence="8" id="KW-1185">Reference proteome</keyword>
<dbReference type="Pfam" id="PF00581">
    <property type="entry name" value="Rhodanese"/>
    <property type="match status" value="1"/>
</dbReference>
<keyword evidence="3" id="KW-0217">Developmental protein</keyword>
<dbReference type="CDD" id="cd20788">
    <property type="entry name" value="TBC1D23_C-like"/>
    <property type="match status" value="1"/>
</dbReference>
<evidence type="ECO:0000313" key="8">
    <source>
        <dbReference type="Proteomes" id="UP001558652"/>
    </source>
</evidence>
<dbReference type="Proteomes" id="UP001558652">
    <property type="component" value="Unassembled WGS sequence"/>
</dbReference>
<dbReference type="InterPro" id="IPR045799">
    <property type="entry name" value="TBC1D23_C"/>
</dbReference>
<comment type="caution">
    <text evidence="7">The sequence shown here is derived from an EMBL/GenBank/DDBJ whole genome shotgun (WGS) entry which is preliminary data.</text>
</comment>
<evidence type="ECO:0000256" key="1">
    <source>
        <dbReference type="ARBA" id="ARBA00004601"/>
    </source>
</evidence>
<dbReference type="PROSITE" id="PS50206">
    <property type="entry name" value="RHODANESE_3"/>
    <property type="match status" value="1"/>
</dbReference>
<dbReference type="Pfam" id="PF19430">
    <property type="entry name" value="TBC1D23_C"/>
    <property type="match status" value="1"/>
</dbReference>
<sequence>MASKRRNMFQKNKTLEATENAELHASIPCVGTSGGGITHVPYTLACRSPPADCCQLYCPPWKMADETNDKAWIADLECALSEECSDSLYGDSQEIPEGLRPEIWKSCLCVQETTPYFDEIFDLPEQNVLRQDCHQFVAKLGNDDEDKVSVLSDLESILTYHRKSLGKDHEYKTGNGWLELLQPVIALKLPRAETCCLFQAIVSRYVPRGTTAYPLFRLLILYHDPKLCSFLDTKRITPDKYTSVWFQSLFAATCTLPSVTAIWDLYFQQGDPFFLLFLGLVIVINSSAQILNMKDQPKEKIIEALVSLPCGLQVNDVQDFCSLAQYYSSKTPGSFRQLVLEITKPDRDLESVLFDDEYEGDAEVRRLREVEVEQALCLPVSVRQLVDNSTLAAHDLTADDSDEGVRFFLVDCRPADEYNAGHLPTAFHLDCNLMLQGGEVFNTAVQALLSSKRQALASNSTAGGEHLCFMGCGSLQSDQYTHMVVASFLHSNTHYVTLLKGGYRSLHEYFGENIDNMLADHNSALCLVCLEKRTVQQKTDHRNGIQSPSTDFLGKLGAAMKLKSKSISEVKEKLLEYIVNPGGGGGGNTNNHSDFERHVSPADRGVAGKRLYRNMAPVFSIGDEDLDHDPDCGDVQDGHDDSQFEEVTMSSWLKRPDIIEKFHCKELRMNGDIYESELLVSATHVYVLRPTGKKDKAKVVVRRPLSAIAKITCKKRNRDVITFKYGMPEGDTLKISDVDTFQIPRSSEAIEAISLQIVKRLERKEEGNVQ</sequence>
<dbReference type="Gene3D" id="1.10.472.80">
    <property type="entry name" value="Ypt/Rab-GAP domain of gyp1p, domain 3"/>
    <property type="match status" value="1"/>
</dbReference>
<protein>
    <recommendedName>
        <fullName evidence="2">TBC1 domain family member 23</fullName>
    </recommendedName>
</protein>
<dbReference type="AlphaFoldDB" id="A0ABD0Y3Y5"/>
<organism evidence="7 8">
    <name type="scientific">Ranatra chinensis</name>
    <dbReference type="NCBI Taxonomy" id="642074"/>
    <lineage>
        <taxon>Eukaryota</taxon>
        <taxon>Metazoa</taxon>
        <taxon>Ecdysozoa</taxon>
        <taxon>Arthropoda</taxon>
        <taxon>Hexapoda</taxon>
        <taxon>Insecta</taxon>
        <taxon>Pterygota</taxon>
        <taxon>Neoptera</taxon>
        <taxon>Paraneoptera</taxon>
        <taxon>Hemiptera</taxon>
        <taxon>Heteroptera</taxon>
        <taxon>Panheteroptera</taxon>
        <taxon>Nepomorpha</taxon>
        <taxon>Nepidae</taxon>
        <taxon>Ranatrinae</taxon>
        <taxon>Ranatra</taxon>
    </lineage>
</organism>
<dbReference type="InterPro" id="IPR039755">
    <property type="entry name" value="TBC1D23"/>
</dbReference>
<dbReference type="Pfam" id="PF00566">
    <property type="entry name" value="RabGAP-TBC"/>
    <property type="match status" value="1"/>
</dbReference>
<dbReference type="EMBL" id="JBFDAA010000014">
    <property type="protein sequence ID" value="KAL1122012.1"/>
    <property type="molecule type" value="Genomic_DNA"/>
</dbReference>
<name>A0ABD0Y3Y5_9HEMI</name>
<dbReference type="PROSITE" id="PS50086">
    <property type="entry name" value="TBC_RABGAP"/>
    <property type="match status" value="1"/>
</dbReference>
<feature type="domain" description="Rhodanese" evidence="6">
    <location>
        <begin position="403"/>
        <end position="515"/>
    </location>
</feature>
<evidence type="ECO:0000256" key="4">
    <source>
        <dbReference type="ARBA" id="ARBA00023034"/>
    </source>
</evidence>
<evidence type="ECO:0000259" key="5">
    <source>
        <dbReference type="PROSITE" id="PS50086"/>
    </source>
</evidence>
<evidence type="ECO:0000256" key="3">
    <source>
        <dbReference type="ARBA" id="ARBA00022473"/>
    </source>
</evidence>
<feature type="domain" description="Rab-GAP TBC" evidence="5">
    <location>
        <begin position="94"/>
        <end position="270"/>
    </location>
</feature>
<dbReference type="InterPro" id="IPR035969">
    <property type="entry name" value="Rab-GAP_TBC_sf"/>
</dbReference>
<dbReference type="SUPFAM" id="SSF47923">
    <property type="entry name" value="Ypt/Rab-GAP domain of gyp1p"/>
    <property type="match status" value="1"/>
</dbReference>
<gene>
    <name evidence="7" type="ORF">AAG570_003419</name>
</gene>
<comment type="subcellular location">
    <subcellularLocation>
        <location evidence="1">Golgi apparatus</location>
        <location evidence="1">trans-Golgi network</location>
    </subcellularLocation>
</comment>
<dbReference type="PANTHER" id="PTHR13297:SF5">
    <property type="entry name" value="TBC1 DOMAIN FAMILY MEMBER 23"/>
    <property type="match status" value="1"/>
</dbReference>
<dbReference type="SMART" id="SM00450">
    <property type="entry name" value="RHOD"/>
    <property type="match status" value="1"/>
</dbReference>
<evidence type="ECO:0000313" key="7">
    <source>
        <dbReference type="EMBL" id="KAL1122012.1"/>
    </source>
</evidence>
<dbReference type="InterPro" id="IPR036873">
    <property type="entry name" value="Rhodanese-like_dom_sf"/>
</dbReference>